<dbReference type="Pfam" id="PF13419">
    <property type="entry name" value="HAD_2"/>
    <property type="match status" value="1"/>
</dbReference>
<dbReference type="NCBIfam" id="TIGR01509">
    <property type="entry name" value="HAD-SF-IA-v3"/>
    <property type="match status" value="1"/>
</dbReference>
<sequence>MMELEAVVFDMDGLIFDSEQVVQRSWNIAGEELGYGRVGEHIYHTLGFNVKRREQYFKGVYGEDFKMAEFGVLSGKAFRRIVAEEGLKVKSGVRELLEYLKRQGIKTAVATSSRREYSTEILTDAGLWEYFDGAVFGDMVENAKPDPEIYRKACEKIGADPEKSIALEDSPAGIRSAHAAGMMPIMVPDLVEPDEEIQQLYIKKFPTLHKVLDFLQCQAE</sequence>
<dbReference type="PRINTS" id="PR00413">
    <property type="entry name" value="HADHALOGNASE"/>
</dbReference>
<gene>
    <name evidence="1" type="ORF">LIZ65_19520</name>
</gene>
<dbReference type="InterPro" id="IPR006439">
    <property type="entry name" value="HAD-SF_hydro_IA"/>
</dbReference>
<accession>A0ABS8DLZ6</accession>
<dbReference type="PANTHER" id="PTHR43481:SF4">
    <property type="entry name" value="GLYCEROL-1-PHOSPHATE PHOSPHOHYDROLASE 1-RELATED"/>
    <property type="match status" value="1"/>
</dbReference>
<keyword evidence="2" id="KW-1185">Reference proteome</keyword>
<dbReference type="PANTHER" id="PTHR43481">
    <property type="entry name" value="FRUCTOSE-1-PHOSPHATE PHOSPHATASE"/>
    <property type="match status" value="1"/>
</dbReference>
<dbReference type="SUPFAM" id="SSF56784">
    <property type="entry name" value="HAD-like"/>
    <property type="match status" value="1"/>
</dbReference>
<dbReference type="InterPro" id="IPR051806">
    <property type="entry name" value="HAD-like_SPP"/>
</dbReference>
<dbReference type="InterPro" id="IPR023214">
    <property type="entry name" value="HAD_sf"/>
</dbReference>
<dbReference type="CDD" id="cd07505">
    <property type="entry name" value="HAD_BPGM-like"/>
    <property type="match status" value="1"/>
</dbReference>
<dbReference type="InterPro" id="IPR036412">
    <property type="entry name" value="HAD-like_sf"/>
</dbReference>
<dbReference type="SFLD" id="SFLDG01129">
    <property type="entry name" value="C1.5:_HAD__Beta-PGM__Phosphata"/>
    <property type="match status" value="1"/>
</dbReference>
<dbReference type="Gene3D" id="3.40.50.1000">
    <property type="entry name" value="HAD superfamily/HAD-like"/>
    <property type="match status" value="1"/>
</dbReference>
<dbReference type="Gene3D" id="1.10.150.240">
    <property type="entry name" value="Putative phosphatase, domain 2"/>
    <property type="match status" value="1"/>
</dbReference>
<name>A0ABS8DLZ6_9FIRM</name>
<protein>
    <submittedName>
        <fullName evidence="1">HAD family phosphatase</fullName>
    </submittedName>
</protein>
<dbReference type="SFLD" id="SFLDG01135">
    <property type="entry name" value="C1.5.6:_HAD__Beta-PGM__Phospha"/>
    <property type="match status" value="1"/>
</dbReference>
<reference evidence="1 2" key="1">
    <citation type="submission" date="2021-10" db="EMBL/GenBank/DDBJ databases">
        <title>Collection of gut derived symbiotic bacterial strains cultured from healthy donors.</title>
        <authorList>
            <person name="Lin H."/>
            <person name="Littmann E."/>
            <person name="Kohout C."/>
            <person name="Pamer E.G."/>
        </authorList>
    </citation>
    <scope>NUCLEOTIDE SEQUENCE [LARGE SCALE GENOMIC DNA]</scope>
    <source>
        <strain evidence="1 2">DFI.1.165</strain>
    </source>
</reference>
<comment type="caution">
    <text evidence="1">The sequence shown here is derived from an EMBL/GenBank/DDBJ whole genome shotgun (WGS) entry which is preliminary data.</text>
</comment>
<dbReference type="EMBL" id="JAJCIS010000027">
    <property type="protein sequence ID" value="MCB7389475.1"/>
    <property type="molecule type" value="Genomic_DNA"/>
</dbReference>
<dbReference type="SFLD" id="SFLDS00003">
    <property type="entry name" value="Haloacid_Dehalogenase"/>
    <property type="match status" value="1"/>
</dbReference>
<dbReference type="Proteomes" id="UP001299546">
    <property type="component" value="Unassembled WGS sequence"/>
</dbReference>
<organism evidence="1 2">
    <name type="scientific">Bariatricus massiliensis</name>
    <dbReference type="NCBI Taxonomy" id="1745713"/>
    <lineage>
        <taxon>Bacteria</taxon>
        <taxon>Bacillati</taxon>
        <taxon>Bacillota</taxon>
        <taxon>Clostridia</taxon>
        <taxon>Lachnospirales</taxon>
        <taxon>Lachnospiraceae</taxon>
        <taxon>Bariatricus</taxon>
    </lineage>
</organism>
<evidence type="ECO:0000313" key="2">
    <source>
        <dbReference type="Proteomes" id="UP001299546"/>
    </source>
</evidence>
<dbReference type="InterPro" id="IPR023198">
    <property type="entry name" value="PGP-like_dom2"/>
</dbReference>
<dbReference type="InterPro" id="IPR041492">
    <property type="entry name" value="HAD_2"/>
</dbReference>
<proteinExistence type="predicted"/>
<evidence type="ECO:0000313" key="1">
    <source>
        <dbReference type="EMBL" id="MCB7389475.1"/>
    </source>
</evidence>